<evidence type="ECO:0000313" key="1">
    <source>
        <dbReference type="EMBL" id="MTD54223.1"/>
    </source>
</evidence>
<name>A0A6N7YZ91_9PSEU</name>
<proteinExistence type="predicted"/>
<organism evidence="1 2">
    <name type="scientific">Amycolatopsis pithecellobii</name>
    <dbReference type="NCBI Taxonomy" id="664692"/>
    <lineage>
        <taxon>Bacteria</taxon>
        <taxon>Bacillati</taxon>
        <taxon>Actinomycetota</taxon>
        <taxon>Actinomycetes</taxon>
        <taxon>Pseudonocardiales</taxon>
        <taxon>Pseudonocardiaceae</taxon>
        <taxon>Amycolatopsis</taxon>
    </lineage>
</organism>
<dbReference type="AlphaFoldDB" id="A0A6N7YZ91"/>
<dbReference type="EMBL" id="WMBA01000010">
    <property type="protein sequence ID" value="MTD54223.1"/>
    <property type="molecule type" value="Genomic_DNA"/>
</dbReference>
<protein>
    <submittedName>
        <fullName evidence="1">Uncharacterized protein</fullName>
    </submittedName>
</protein>
<keyword evidence="2" id="KW-1185">Reference proteome</keyword>
<dbReference type="RefSeq" id="WP_154756423.1">
    <property type="nucleotide sequence ID" value="NZ_WMBA01000010.1"/>
</dbReference>
<comment type="caution">
    <text evidence="1">The sequence shown here is derived from an EMBL/GenBank/DDBJ whole genome shotgun (WGS) entry which is preliminary data.</text>
</comment>
<evidence type="ECO:0000313" key="2">
    <source>
        <dbReference type="Proteomes" id="UP000440096"/>
    </source>
</evidence>
<accession>A0A6N7YZ91</accession>
<dbReference type="Proteomes" id="UP000440096">
    <property type="component" value="Unassembled WGS sequence"/>
</dbReference>
<sequence length="94" mass="9846">MSQVSAQLLEMAISSIAPVGGAQNLEFLACRRIAVVDAVAKLPQPVNDFVDRVVPGPANVVFAGAQDGQQIVYQIANPVAASHPSMLPRPQNPS</sequence>
<reference evidence="1 2" key="1">
    <citation type="submission" date="2019-11" db="EMBL/GenBank/DDBJ databases">
        <title>Draft genome of Amycolatopsis RM579.</title>
        <authorList>
            <person name="Duangmal K."/>
            <person name="Mingma R."/>
        </authorList>
    </citation>
    <scope>NUCLEOTIDE SEQUENCE [LARGE SCALE GENOMIC DNA]</scope>
    <source>
        <strain evidence="1 2">RM579</strain>
    </source>
</reference>
<gene>
    <name evidence="1" type="ORF">GKO32_09575</name>
</gene>